<name>A0A7V3E6U5_9BACT</name>
<dbReference type="Gene3D" id="1.25.40.10">
    <property type="entry name" value="Tetratricopeptide repeat domain"/>
    <property type="match status" value="1"/>
</dbReference>
<reference evidence="1" key="1">
    <citation type="journal article" date="2020" name="mSystems">
        <title>Genome- and Community-Level Interaction Insights into Carbon Utilization and Element Cycling Functions of Hydrothermarchaeota in Hydrothermal Sediment.</title>
        <authorList>
            <person name="Zhou Z."/>
            <person name="Liu Y."/>
            <person name="Xu W."/>
            <person name="Pan J."/>
            <person name="Luo Z.H."/>
            <person name="Li M."/>
        </authorList>
    </citation>
    <scope>NUCLEOTIDE SEQUENCE [LARGE SCALE GENOMIC DNA]</scope>
    <source>
        <strain evidence="1">SpSt-479</strain>
    </source>
</reference>
<gene>
    <name evidence="1" type="ORF">ENS31_03905</name>
</gene>
<evidence type="ECO:0000313" key="1">
    <source>
        <dbReference type="EMBL" id="HFI90662.1"/>
    </source>
</evidence>
<dbReference type="AlphaFoldDB" id="A0A7V3E6U5"/>
<sequence>MTSVIKILILILLVNINLFAQEYLLSKLKFADSLFSAEKYFDAITEYKRLLFFDSTNQFSFDANFRIGLCYKEGAKFDEALKYFVFAEVNSRNPQQIFESKIYQVRINILRRSVLRAEKILNELENDLRFIDYQEEVTYWRAWNKIFSDDWEAAAQLFSEINETYLANLCLNTYENLYSVDFAKYSSMVLPGLGQFYTGEYLNGILSLSWNILSAYLTISAFNAERVLDGIVTANLLWFRFYRGNFQNAEKFANAKNISITNQSLLFLQNDFIGLKP</sequence>
<accession>A0A7V3E6U5</accession>
<dbReference type="SUPFAM" id="SSF48452">
    <property type="entry name" value="TPR-like"/>
    <property type="match status" value="1"/>
</dbReference>
<comment type="caution">
    <text evidence="1">The sequence shown here is derived from an EMBL/GenBank/DDBJ whole genome shotgun (WGS) entry which is preliminary data.</text>
</comment>
<evidence type="ECO:0008006" key="2">
    <source>
        <dbReference type="Google" id="ProtNLM"/>
    </source>
</evidence>
<proteinExistence type="predicted"/>
<dbReference type="InterPro" id="IPR011990">
    <property type="entry name" value="TPR-like_helical_dom_sf"/>
</dbReference>
<protein>
    <recommendedName>
        <fullName evidence="2">Tetratricopeptide repeat protein</fullName>
    </recommendedName>
</protein>
<dbReference type="EMBL" id="DSUJ01000008">
    <property type="protein sequence ID" value="HFI90662.1"/>
    <property type="molecule type" value="Genomic_DNA"/>
</dbReference>
<organism evidence="1">
    <name type="scientific">Ignavibacterium album</name>
    <dbReference type="NCBI Taxonomy" id="591197"/>
    <lineage>
        <taxon>Bacteria</taxon>
        <taxon>Pseudomonadati</taxon>
        <taxon>Ignavibacteriota</taxon>
        <taxon>Ignavibacteria</taxon>
        <taxon>Ignavibacteriales</taxon>
        <taxon>Ignavibacteriaceae</taxon>
        <taxon>Ignavibacterium</taxon>
    </lineage>
</organism>